<dbReference type="Proteomes" id="UP000250078">
    <property type="component" value="Unassembled WGS sequence"/>
</dbReference>
<reference evidence="1 2" key="1">
    <citation type="journal article" date="2016" name="Nat. Commun.">
        <title>Ectomycorrhizal ecology is imprinted in the genome of the dominant symbiotic fungus Cenococcum geophilum.</title>
        <authorList>
            <consortium name="DOE Joint Genome Institute"/>
            <person name="Peter M."/>
            <person name="Kohler A."/>
            <person name="Ohm R.A."/>
            <person name="Kuo A."/>
            <person name="Krutzmann J."/>
            <person name="Morin E."/>
            <person name="Arend M."/>
            <person name="Barry K.W."/>
            <person name="Binder M."/>
            <person name="Choi C."/>
            <person name="Clum A."/>
            <person name="Copeland A."/>
            <person name="Grisel N."/>
            <person name="Haridas S."/>
            <person name="Kipfer T."/>
            <person name="LaButti K."/>
            <person name="Lindquist E."/>
            <person name="Lipzen A."/>
            <person name="Maire R."/>
            <person name="Meier B."/>
            <person name="Mihaltcheva S."/>
            <person name="Molinier V."/>
            <person name="Murat C."/>
            <person name="Poggeler S."/>
            <person name="Quandt C.A."/>
            <person name="Sperisen C."/>
            <person name="Tritt A."/>
            <person name="Tisserant E."/>
            <person name="Crous P.W."/>
            <person name="Henrissat B."/>
            <person name="Nehls U."/>
            <person name="Egli S."/>
            <person name="Spatafora J.W."/>
            <person name="Grigoriev I.V."/>
            <person name="Martin F.M."/>
        </authorList>
    </citation>
    <scope>NUCLEOTIDE SEQUENCE [LARGE SCALE GENOMIC DNA]</scope>
    <source>
        <strain evidence="1 2">1.58</strain>
    </source>
</reference>
<protein>
    <submittedName>
        <fullName evidence="1">Uncharacterized protein</fullName>
    </submittedName>
</protein>
<gene>
    <name evidence="1" type="ORF">K441DRAFT_682026</name>
</gene>
<name>A0ACC8EPZ6_9PEZI</name>
<proteinExistence type="predicted"/>
<dbReference type="EMBL" id="KV748246">
    <property type="protein sequence ID" value="OCK88216.1"/>
    <property type="molecule type" value="Genomic_DNA"/>
</dbReference>
<keyword evidence="2" id="KW-1185">Reference proteome</keyword>
<sequence length="476" mass="54055">MSILLQNFIPPSSVQAAPSAMQIQQNAQEDRRSGFAVNEDPTWYEKFAQKGAESGELASTGGCEGRYEELPNVASLAGRRKCDLRIICAPHDVPRPCDVYELHSLFRLFDIPPSFLCERLQSVTHSFGTRRRRNGPHYAWLHFICKIIEIEEVEVMLHRPRQGGIRWQLTDNFRDWYRPGFILVDGSKNPGALSLSRSGSTRTTVNQPGGVTLICFMAPEGLMRRFSTLLDHPEWEDVLEDPFILYDIILEELYLILDAMVRTLGKVFNGVEHDTNEKTADLNGATGDIDFGMLHKVARNVIYMREATDCAVNMVESLRAHHDYGYTERDPMPPVARGTQISLHYKKDLMVSTQAKVNSLEKRMQNIIGLSFNLVTQQDSCVMKTDSSSMKTIAIMTLVFLPASTVATIFGMQFFTLSSDEEFPAPHFRAHSSIRIFWAIAVPLTVAVLIVWLAWYRYAQRKISGTNRKMKRDHMV</sequence>
<evidence type="ECO:0000313" key="1">
    <source>
        <dbReference type="EMBL" id="OCK88216.1"/>
    </source>
</evidence>
<accession>A0ACC8EPZ6</accession>
<evidence type="ECO:0000313" key="2">
    <source>
        <dbReference type="Proteomes" id="UP000250078"/>
    </source>
</evidence>
<organism evidence="1 2">
    <name type="scientific">Cenococcum geophilum 1.58</name>
    <dbReference type="NCBI Taxonomy" id="794803"/>
    <lineage>
        <taxon>Eukaryota</taxon>
        <taxon>Fungi</taxon>
        <taxon>Dikarya</taxon>
        <taxon>Ascomycota</taxon>
        <taxon>Pezizomycotina</taxon>
        <taxon>Dothideomycetes</taxon>
        <taxon>Pleosporomycetidae</taxon>
        <taxon>Gloniales</taxon>
        <taxon>Gloniaceae</taxon>
        <taxon>Cenococcum</taxon>
    </lineage>
</organism>